<gene>
    <name evidence="3" type="ORF">HNR71_007252</name>
    <name evidence="4" type="ORF">HPO96_28830</name>
</gene>
<keyword evidence="5" id="KW-1185">Reference proteome</keyword>
<dbReference type="InterPro" id="IPR019692">
    <property type="entry name" value="CFP-6_PH"/>
</dbReference>
<accession>A0A7Y4L4M0</accession>
<feature type="transmembrane region" description="Helical" evidence="1">
    <location>
        <begin position="12"/>
        <end position="31"/>
    </location>
</feature>
<dbReference type="AlphaFoldDB" id="A0A7Y4L4M0"/>
<dbReference type="RefSeq" id="WP_171677510.1">
    <property type="nucleotide sequence ID" value="NZ_BAAAGT010000009.1"/>
</dbReference>
<keyword evidence="1" id="KW-1133">Transmembrane helix</keyword>
<evidence type="ECO:0000313" key="4">
    <source>
        <dbReference type="EMBL" id="NOL44260.1"/>
    </source>
</evidence>
<sequence length="135" mass="15005">MDEQSWGNNRWTRGLFALVWLGLVVTVLFFGEPATDWLFLLPLTLVIVLAARHDVRITPDELIVRYPIGGYRIPRADVLSARFNYFGLVIQLRSGATAFAFATPKLTSAELSSGGQPEPGGAAYEITRWAERHTA</sequence>
<evidence type="ECO:0000313" key="3">
    <source>
        <dbReference type="EMBL" id="MBB6571615.1"/>
    </source>
</evidence>
<reference evidence="4 5" key="1">
    <citation type="submission" date="2020-05" db="EMBL/GenBank/DDBJ databases">
        <title>Genome sequence of Kribbella sandramycini ATCC 39419.</title>
        <authorList>
            <person name="Maclea K.S."/>
            <person name="Fair J.L."/>
        </authorList>
    </citation>
    <scope>NUCLEOTIDE SEQUENCE [LARGE SCALE GENOMIC DNA]</scope>
    <source>
        <strain evidence="4 5">ATCC 39419</strain>
    </source>
</reference>
<evidence type="ECO:0000256" key="1">
    <source>
        <dbReference type="SAM" id="Phobius"/>
    </source>
</evidence>
<evidence type="ECO:0000313" key="6">
    <source>
        <dbReference type="Proteomes" id="UP000553957"/>
    </source>
</evidence>
<dbReference type="Pfam" id="PF10756">
    <property type="entry name" value="bPH_6"/>
    <property type="match status" value="1"/>
</dbReference>
<organism evidence="4 5">
    <name type="scientific">Kribbella sandramycini</name>
    <dbReference type="NCBI Taxonomy" id="60450"/>
    <lineage>
        <taxon>Bacteria</taxon>
        <taxon>Bacillati</taxon>
        <taxon>Actinomycetota</taxon>
        <taxon>Actinomycetes</taxon>
        <taxon>Propionibacteriales</taxon>
        <taxon>Kribbellaceae</taxon>
        <taxon>Kribbella</taxon>
    </lineage>
</organism>
<dbReference type="Proteomes" id="UP000553957">
    <property type="component" value="Unassembled WGS sequence"/>
</dbReference>
<dbReference type="EMBL" id="JACHKF010000001">
    <property type="protein sequence ID" value="MBB6571615.1"/>
    <property type="molecule type" value="Genomic_DNA"/>
</dbReference>
<name>A0A7Y4L4M0_9ACTN</name>
<evidence type="ECO:0000259" key="2">
    <source>
        <dbReference type="Pfam" id="PF10756"/>
    </source>
</evidence>
<protein>
    <submittedName>
        <fullName evidence="4">PH domain-containing protein</fullName>
    </submittedName>
</protein>
<dbReference type="Proteomes" id="UP000534306">
    <property type="component" value="Unassembled WGS sequence"/>
</dbReference>
<evidence type="ECO:0000313" key="5">
    <source>
        <dbReference type="Proteomes" id="UP000534306"/>
    </source>
</evidence>
<feature type="domain" description="Low molecular weight protein antigen 6 PH" evidence="2">
    <location>
        <begin position="54"/>
        <end position="97"/>
    </location>
</feature>
<keyword evidence="1" id="KW-0472">Membrane</keyword>
<comment type="caution">
    <text evidence="4">The sequence shown here is derived from an EMBL/GenBank/DDBJ whole genome shotgun (WGS) entry which is preliminary data.</text>
</comment>
<dbReference type="EMBL" id="JABJRC010000008">
    <property type="protein sequence ID" value="NOL44260.1"/>
    <property type="molecule type" value="Genomic_DNA"/>
</dbReference>
<proteinExistence type="predicted"/>
<keyword evidence="1" id="KW-0812">Transmembrane</keyword>
<reference evidence="3 6" key="2">
    <citation type="submission" date="2020-08" db="EMBL/GenBank/DDBJ databases">
        <title>Sequencing the genomes of 1000 actinobacteria strains.</title>
        <authorList>
            <person name="Klenk H.-P."/>
        </authorList>
    </citation>
    <scope>NUCLEOTIDE SEQUENCE [LARGE SCALE GENOMIC DNA]</scope>
    <source>
        <strain evidence="3 6">DSM 15626</strain>
    </source>
</reference>
<feature type="transmembrane region" description="Helical" evidence="1">
    <location>
        <begin position="37"/>
        <end position="55"/>
    </location>
</feature>